<proteinExistence type="predicted"/>
<dbReference type="InterPro" id="IPR016181">
    <property type="entry name" value="Acyl_CoA_acyltransferase"/>
</dbReference>
<keyword evidence="2" id="KW-1185">Reference proteome</keyword>
<dbReference type="SUPFAM" id="SSF55729">
    <property type="entry name" value="Acyl-CoA N-acyltransferases (Nat)"/>
    <property type="match status" value="1"/>
</dbReference>
<organism evidence="1 2">
    <name type="scientific">Coccomyxa viridis</name>
    <dbReference type="NCBI Taxonomy" id="1274662"/>
    <lineage>
        <taxon>Eukaryota</taxon>
        <taxon>Viridiplantae</taxon>
        <taxon>Chlorophyta</taxon>
        <taxon>core chlorophytes</taxon>
        <taxon>Trebouxiophyceae</taxon>
        <taxon>Trebouxiophyceae incertae sedis</taxon>
        <taxon>Coccomyxaceae</taxon>
        <taxon>Coccomyxa</taxon>
    </lineage>
</organism>
<protein>
    <submittedName>
        <fullName evidence="1">G7772 protein</fullName>
    </submittedName>
</protein>
<dbReference type="Gene3D" id="3.40.630.30">
    <property type="match status" value="1"/>
</dbReference>
<evidence type="ECO:0000313" key="2">
    <source>
        <dbReference type="Proteomes" id="UP001497392"/>
    </source>
</evidence>
<dbReference type="EMBL" id="CAXHTA020000012">
    <property type="protein sequence ID" value="CAL5224994.1"/>
    <property type="molecule type" value="Genomic_DNA"/>
</dbReference>
<comment type="caution">
    <text evidence="1">The sequence shown here is derived from an EMBL/GenBank/DDBJ whole genome shotgun (WGS) entry which is preliminary data.</text>
</comment>
<evidence type="ECO:0000313" key="1">
    <source>
        <dbReference type="EMBL" id="CAL5224994.1"/>
    </source>
</evidence>
<gene>
    <name evidence="1" type="primary">g7772</name>
    <name evidence="1" type="ORF">VP750_LOCUS6653</name>
</gene>
<accession>A0ABP1FYP3</accession>
<name>A0ABP1FYP3_9CHLO</name>
<sequence>MELLLRYIDENMSGVTLSKGYVRLILDTVQDEDLMHGMVVYAKSSDRNKGIEPAVQEGFDGEQLVGVLFAYVTDNVEEYNQVMHVNLLASGKAGVGRAMMAHAEAQVRERTRDGKGGYLTLTPQQDVVGFYEKLGYSRVREVSGYVESLPVLYKWIASNREKELTTELWPPLRCDPDF</sequence>
<dbReference type="Proteomes" id="UP001497392">
    <property type="component" value="Unassembled WGS sequence"/>
</dbReference>
<reference evidence="1 2" key="1">
    <citation type="submission" date="2024-06" db="EMBL/GenBank/DDBJ databases">
        <authorList>
            <person name="Kraege A."/>
            <person name="Thomma B."/>
        </authorList>
    </citation>
    <scope>NUCLEOTIDE SEQUENCE [LARGE SCALE GENOMIC DNA]</scope>
</reference>